<protein>
    <submittedName>
        <fullName evidence="2">Uncharacterized protein</fullName>
    </submittedName>
</protein>
<evidence type="ECO:0000313" key="2">
    <source>
        <dbReference type="EMBL" id="CBI33483.3"/>
    </source>
</evidence>
<organism evidence="2 3">
    <name type="scientific">Vitis vinifera</name>
    <name type="common">Grape</name>
    <dbReference type="NCBI Taxonomy" id="29760"/>
    <lineage>
        <taxon>Eukaryota</taxon>
        <taxon>Viridiplantae</taxon>
        <taxon>Streptophyta</taxon>
        <taxon>Embryophyta</taxon>
        <taxon>Tracheophyta</taxon>
        <taxon>Spermatophyta</taxon>
        <taxon>Magnoliopsida</taxon>
        <taxon>eudicotyledons</taxon>
        <taxon>Gunneridae</taxon>
        <taxon>Pentapetalae</taxon>
        <taxon>rosids</taxon>
        <taxon>Vitales</taxon>
        <taxon>Vitaceae</taxon>
        <taxon>Viteae</taxon>
        <taxon>Vitis</taxon>
    </lineage>
</organism>
<dbReference type="AlphaFoldDB" id="D7TSL1"/>
<dbReference type="PaxDb" id="29760-VIT_14s0006g00600.t01"/>
<gene>
    <name evidence="2" type="ordered locus">VIT_14s0006g00600</name>
</gene>
<dbReference type="EMBL" id="FN596245">
    <property type="protein sequence ID" value="CBI33483.3"/>
    <property type="molecule type" value="Genomic_DNA"/>
</dbReference>
<sequence length="32" mass="3470">MWIQNSNIPRNTSGGKLQHTTAPYHGPTGCMA</sequence>
<feature type="region of interest" description="Disordered" evidence="1">
    <location>
        <begin position="1"/>
        <end position="32"/>
    </location>
</feature>
<proteinExistence type="predicted"/>
<dbReference type="Proteomes" id="UP000009183">
    <property type="component" value="Chromosome 14"/>
</dbReference>
<name>D7TSL1_VITVI</name>
<dbReference type="InParanoid" id="D7TSL1"/>
<dbReference type="HOGENOM" id="CLU_3393176_0_0_1"/>
<feature type="compositionally biased region" description="Polar residues" evidence="1">
    <location>
        <begin position="1"/>
        <end position="21"/>
    </location>
</feature>
<evidence type="ECO:0000256" key="1">
    <source>
        <dbReference type="SAM" id="MobiDB-lite"/>
    </source>
</evidence>
<keyword evidence="3" id="KW-1185">Reference proteome</keyword>
<reference evidence="3" key="1">
    <citation type="journal article" date="2007" name="Nature">
        <title>The grapevine genome sequence suggests ancestral hexaploidization in major angiosperm phyla.</title>
        <authorList>
            <consortium name="The French-Italian Public Consortium for Grapevine Genome Characterization."/>
            <person name="Jaillon O."/>
            <person name="Aury J.-M."/>
            <person name="Noel B."/>
            <person name="Policriti A."/>
            <person name="Clepet C."/>
            <person name="Casagrande A."/>
            <person name="Choisne N."/>
            <person name="Aubourg S."/>
            <person name="Vitulo N."/>
            <person name="Jubin C."/>
            <person name="Vezzi A."/>
            <person name="Legeai F."/>
            <person name="Hugueney P."/>
            <person name="Dasilva C."/>
            <person name="Horner D."/>
            <person name="Mica E."/>
            <person name="Jublot D."/>
            <person name="Poulain J."/>
            <person name="Bruyere C."/>
            <person name="Billault A."/>
            <person name="Segurens B."/>
            <person name="Gouyvenoux M."/>
            <person name="Ugarte E."/>
            <person name="Cattonaro F."/>
            <person name="Anthouard V."/>
            <person name="Vico V."/>
            <person name="Del Fabbro C."/>
            <person name="Alaux M."/>
            <person name="Di Gaspero G."/>
            <person name="Dumas V."/>
            <person name="Felice N."/>
            <person name="Paillard S."/>
            <person name="Juman I."/>
            <person name="Moroldo M."/>
            <person name="Scalabrin S."/>
            <person name="Canaguier A."/>
            <person name="Le Clainche I."/>
            <person name="Malacrida G."/>
            <person name="Durand E."/>
            <person name="Pesole G."/>
            <person name="Laucou V."/>
            <person name="Chatelet P."/>
            <person name="Merdinoglu D."/>
            <person name="Delledonne M."/>
            <person name="Pezzotti M."/>
            <person name="Lecharny A."/>
            <person name="Scarpelli C."/>
            <person name="Artiguenave F."/>
            <person name="Pe M.E."/>
            <person name="Valle G."/>
            <person name="Morgante M."/>
            <person name="Caboche M."/>
            <person name="Adam-Blondon A.-F."/>
            <person name="Weissenbach J."/>
            <person name="Quetier F."/>
            <person name="Wincker P."/>
        </authorList>
    </citation>
    <scope>NUCLEOTIDE SEQUENCE [LARGE SCALE GENOMIC DNA]</scope>
    <source>
        <strain evidence="3">cv. Pinot noir / PN40024</strain>
    </source>
</reference>
<evidence type="ECO:0000313" key="3">
    <source>
        <dbReference type="Proteomes" id="UP000009183"/>
    </source>
</evidence>
<accession>D7TSL1</accession>